<dbReference type="EMBL" id="JAGSPM010000003">
    <property type="protein sequence ID" value="MBR7746124.1"/>
    <property type="molecule type" value="Genomic_DNA"/>
</dbReference>
<keyword evidence="1" id="KW-1133">Transmembrane helix</keyword>
<comment type="caution">
    <text evidence="2">The sequence shown here is derived from an EMBL/GenBank/DDBJ whole genome shotgun (WGS) entry which is preliminary data.</text>
</comment>
<dbReference type="Pfam" id="PF12412">
    <property type="entry name" value="DUF3667"/>
    <property type="match status" value="1"/>
</dbReference>
<dbReference type="AlphaFoldDB" id="A0A941DCE8"/>
<reference evidence="2 3" key="1">
    <citation type="submission" date="2021-04" db="EMBL/GenBank/DDBJ databases">
        <title>novel species isolated from subtropical streams in China.</title>
        <authorList>
            <person name="Lu H."/>
        </authorList>
    </citation>
    <scope>NUCLEOTIDE SEQUENCE [LARGE SCALE GENOMIC DNA]</scope>
    <source>
        <strain evidence="2 3">BYS107W</strain>
    </source>
</reference>
<gene>
    <name evidence="2" type="ORF">KDM92_05985</name>
</gene>
<evidence type="ECO:0000313" key="2">
    <source>
        <dbReference type="EMBL" id="MBR7746124.1"/>
    </source>
</evidence>
<dbReference type="InterPro" id="IPR022134">
    <property type="entry name" value="DUF3667"/>
</dbReference>
<evidence type="ECO:0000256" key="1">
    <source>
        <dbReference type="SAM" id="Phobius"/>
    </source>
</evidence>
<sequence>MNCKNCTHKIHGNFCSHCGQAVKLKRIDGHFIVHEIEHVLHFEKGFLFTMRELLLRPGASVKEYITENRSRLVKPIIFIIVTSLIYTLIAHLFHIEKVANNIGTNISSTELAISNWIHSHYGYANIIMGFFIACWLRIFFRKHDVNFFEILILLCFVMGVGMLFIAVPVLIFGLTGFNLNTVFGVIIFIYLAWAIGQFFDQKSKLSYVKAGAAYILGFSTFSMCAWLLGLGYDGFIKYLN</sequence>
<feature type="transmembrane region" description="Helical" evidence="1">
    <location>
        <begin position="177"/>
        <end position="199"/>
    </location>
</feature>
<name>A0A941DCE8_9BURK</name>
<dbReference type="Proteomes" id="UP000680158">
    <property type="component" value="Unassembled WGS sequence"/>
</dbReference>
<organism evidence="2 3">
    <name type="scientific">Undibacterium baiyunense</name>
    <dbReference type="NCBI Taxonomy" id="2828731"/>
    <lineage>
        <taxon>Bacteria</taxon>
        <taxon>Pseudomonadati</taxon>
        <taxon>Pseudomonadota</taxon>
        <taxon>Betaproteobacteria</taxon>
        <taxon>Burkholderiales</taxon>
        <taxon>Oxalobacteraceae</taxon>
        <taxon>Undibacterium</taxon>
    </lineage>
</organism>
<keyword evidence="1" id="KW-0812">Transmembrane</keyword>
<feature type="transmembrane region" description="Helical" evidence="1">
    <location>
        <begin position="211"/>
        <end position="232"/>
    </location>
</feature>
<dbReference type="RefSeq" id="WP_212683497.1">
    <property type="nucleotide sequence ID" value="NZ_JAGSPM010000003.1"/>
</dbReference>
<proteinExistence type="predicted"/>
<feature type="transmembrane region" description="Helical" evidence="1">
    <location>
        <begin position="147"/>
        <end position="171"/>
    </location>
</feature>
<feature type="transmembrane region" description="Helical" evidence="1">
    <location>
        <begin position="121"/>
        <end position="140"/>
    </location>
</feature>
<accession>A0A941DCE8</accession>
<keyword evidence="1" id="KW-0472">Membrane</keyword>
<evidence type="ECO:0000313" key="3">
    <source>
        <dbReference type="Proteomes" id="UP000680158"/>
    </source>
</evidence>
<protein>
    <submittedName>
        <fullName evidence="2">DUF3667 domain-containing protein</fullName>
    </submittedName>
</protein>
<feature type="transmembrane region" description="Helical" evidence="1">
    <location>
        <begin position="72"/>
        <end position="93"/>
    </location>
</feature>
<keyword evidence="3" id="KW-1185">Reference proteome</keyword>